<dbReference type="SUPFAM" id="SSF69572">
    <property type="entry name" value="Activating enzymes of the ubiquitin-like proteins"/>
    <property type="match status" value="1"/>
</dbReference>
<evidence type="ECO:0000313" key="3">
    <source>
        <dbReference type="Proteomes" id="UP000632828"/>
    </source>
</evidence>
<dbReference type="PANTHER" id="PTHR43267">
    <property type="entry name" value="TRNA THREONYLCARBAMOYLADENOSINE DEHYDRATASE"/>
    <property type="match status" value="1"/>
</dbReference>
<dbReference type="Gene3D" id="3.40.50.720">
    <property type="entry name" value="NAD(P)-binding Rossmann-like Domain"/>
    <property type="match status" value="1"/>
</dbReference>
<dbReference type="AlphaFoldDB" id="A0A8J6R0A7"/>
<dbReference type="GO" id="GO:0061503">
    <property type="term" value="F:tRNA threonylcarbamoyladenosine dehydratase"/>
    <property type="evidence" value="ECO:0007669"/>
    <property type="project" value="TreeGrafter"/>
</dbReference>
<dbReference type="InterPro" id="IPR045886">
    <property type="entry name" value="ThiF/MoeB/HesA"/>
</dbReference>
<dbReference type="GO" id="GO:0061504">
    <property type="term" value="P:cyclic threonylcarbamoyladenosine biosynthetic process"/>
    <property type="evidence" value="ECO:0007669"/>
    <property type="project" value="TreeGrafter"/>
</dbReference>
<evidence type="ECO:0000259" key="1">
    <source>
        <dbReference type="Pfam" id="PF00899"/>
    </source>
</evidence>
<name>A0A8J6R0A7_9BACT</name>
<reference evidence="2" key="1">
    <citation type="submission" date="2020-09" db="EMBL/GenBank/DDBJ databases">
        <title>Pelobacter alkaliphilus sp. nov., a novel anaerobic arsenate-reducing bacterium from terrestrial mud volcano.</title>
        <authorList>
            <person name="Khomyakova M.A."/>
            <person name="Merkel A.Y."/>
            <person name="Slobodkin A.I."/>
        </authorList>
    </citation>
    <scope>NUCLEOTIDE SEQUENCE</scope>
    <source>
        <strain evidence="2">M08fum</strain>
    </source>
</reference>
<dbReference type="InterPro" id="IPR000594">
    <property type="entry name" value="ThiF_NAD_FAD-bd"/>
</dbReference>
<protein>
    <submittedName>
        <fullName evidence="2">HesA/MoeB/ThiF family protein</fullName>
    </submittedName>
</protein>
<comment type="caution">
    <text evidence="2">The sequence shown here is derived from an EMBL/GenBank/DDBJ whole genome shotgun (WGS) entry which is preliminary data.</text>
</comment>
<organism evidence="2 3">
    <name type="scientific">Pelovirga terrestris</name>
    <dbReference type="NCBI Taxonomy" id="2771352"/>
    <lineage>
        <taxon>Bacteria</taxon>
        <taxon>Pseudomonadati</taxon>
        <taxon>Thermodesulfobacteriota</taxon>
        <taxon>Desulfuromonadia</taxon>
        <taxon>Geobacterales</taxon>
        <taxon>Geobacteraceae</taxon>
        <taxon>Pelovirga</taxon>
    </lineage>
</organism>
<dbReference type="InterPro" id="IPR035985">
    <property type="entry name" value="Ubiquitin-activating_enz"/>
</dbReference>
<dbReference type="EMBL" id="JACWUN010000022">
    <property type="protein sequence ID" value="MBD1401817.1"/>
    <property type="molecule type" value="Genomic_DNA"/>
</dbReference>
<gene>
    <name evidence="2" type="ORF">ICT70_14235</name>
</gene>
<sequence>MPCRSFLWSGVADVKNPDLEQIQVFLADHAQDDLVSWAHEQQVMEQFGVTCSEVDELIMQSGFLPARYQRNRHMISISQQLQLLKSRVAVVGCGGLGGYVIEELARLGVGHLRVIDPDIFEEHNLNRQLLATIDNLGTSKAAAALKRVQDINPAVGIDPRQVAVGFDNGIELLTGMDVVVDAIDNISGRLELAQLCSQLAIPLVHGSIAGWFGQVSCIKPGQGTMQKLYANRTADKGIESTFGNPSFTPAVVGSLQAAEVCKILLIQGELLDEGILTVDLLQMQFDTIPVS</sequence>
<accession>A0A8J6R0A7</accession>
<dbReference type="Pfam" id="PF00899">
    <property type="entry name" value="ThiF"/>
    <property type="match status" value="1"/>
</dbReference>
<keyword evidence="3" id="KW-1185">Reference proteome</keyword>
<proteinExistence type="predicted"/>
<dbReference type="CDD" id="cd00757">
    <property type="entry name" value="ThiF_MoeB_HesA_family"/>
    <property type="match status" value="1"/>
</dbReference>
<dbReference type="GO" id="GO:0008641">
    <property type="term" value="F:ubiquitin-like modifier activating enzyme activity"/>
    <property type="evidence" value="ECO:0007669"/>
    <property type="project" value="InterPro"/>
</dbReference>
<dbReference type="PANTHER" id="PTHR43267:SF1">
    <property type="entry name" value="TRNA THREONYLCARBAMOYLADENOSINE DEHYDRATASE"/>
    <property type="match status" value="1"/>
</dbReference>
<evidence type="ECO:0000313" key="2">
    <source>
        <dbReference type="EMBL" id="MBD1401817.1"/>
    </source>
</evidence>
<feature type="domain" description="THIF-type NAD/FAD binding fold" evidence="1">
    <location>
        <begin position="68"/>
        <end position="290"/>
    </location>
</feature>
<dbReference type="Proteomes" id="UP000632828">
    <property type="component" value="Unassembled WGS sequence"/>
</dbReference>